<reference evidence="5" key="1">
    <citation type="journal article" date="2019" name="Int. J. Syst. Evol. Microbiol.">
        <title>The Global Catalogue of Microorganisms (GCM) 10K type strain sequencing project: providing services to taxonomists for standard genome sequencing and annotation.</title>
        <authorList>
            <consortium name="The Broad Institute Genomics Platform"/>
            <consortium name="The Broad Institute Genome Sequencing Center for Infectious Disease"/>
            <person name="Wu L."/>
            <person name="Ma J."/>
        </authorList>
    </citation>
    <scope>NUCLEOTIDE SEQUENCE [LARGE SCALE GENOMIC DNA]</scope>
    <source>
        <strain evidence="5">CGMCC 4.7405</strain>
    </source>
</reference>
<evidence type="ECO:0000313" key="4">
    <source>
        <dbReference type="EMBL" id="MFC3897418.1"/>
    </source>
</evidence>
<name>A0ABV8C5U7_9PSEU</name>
<comment type="caution">
    <text evidence="4">The sequence shown here is derived from an EMBL/GenBank/DDBJ whole genome shotgun (WGS) entry which is preliminary data.</text>
</comment>
<organism evidence="4 5">
    <name type="scientific">Lentzea rhizosphaerae</name>
    <dbReference type="NCBI Taxonomy" id="2041025"/>
    <lineage>
        <taxon>Bacteria</taxon>
        <taxon>Bacillati</taxon>
        <taxon>Actinomycetota</taxon>
        <taxon>Actinomycetes</taxon>
        <taxon>Pseudonocardiales</taxon>
        <taxon>Pseudonocardiaceae</taxon>
        <taxon>Lentzea</taxon>
    </lineage>
</organism>
<dbReference type="InterPro" id="IPR000644">
    <property type="entry name" value="CBS_dom"/>
</dbReference>
<dbReference type="Pfam" id="PF00571">
    <property type="entry name" value="CBS"/>
    <property type="match status" value="2"/>
</dbReference>
<protein>
    <submittedName>
        <fullName evidence="4">HPP family protein</fullName>
    </submittedName>
</protein>
<dbReference type="EMBL" id="JBHRZI010000036">
    <property type="protein sequence ID" value="MFC3897418.1"/>
    <property type="molecule type" value="Genomic_DNA"/>
</dbReference>
<keyword evidence="5" id="KW-1185">Reference proteome</keyword>
<gene>
    <name evidence="4" type="ORF">ACFOWZ_38580</name>
</gene>
<dbReference type="PANTHER" id="PTHR43080:SF26">
    <property type="entry name" value="REGULATORY PROTEIN"/>
    <property type="match status" value="1"/>
</dbReference>
<dbReference type="RefSeq" id="WP_382378903.1">
    <property type="nucleotide sequence ID" value="NZ_JBHRZI010000036.1"/>
</dbReference>
<dbReference type="SMART" id="SM00116">
    <property type="entry name" value="CBS"/>
    <property type="match status" value="2"/>
</dbReference>
<dbReference type="PROSITE" id="PS51371">
    <property type="entry name" value="CBS"/>
    <property type="match status" value="2"/>
</dbReference>
<feature type="domain" description="CBS" evidence="3">
    <location>
        <begin position="7"/>
        <end position="65"/>
    </location>
</feature>
<accession>A0ABV8C5U7</accession>
<evidence type="ECO:0000256" key="2">
    <source>
        <dbReference type="PROSITE-ProRule" id="PRU00703"/>
    </source>
</evidence>
<dbReference type="Proteomes" id="UP001595690">
    <property type="component" value="Unassembled WGS sequence"/>
</dbReference>
<dbReference type="SUPFAM" id="SSF54631">
    <property type="entry name" value="CBS-domain pair"/>
    <property type="match status" value="1"/>
</dbReference>
<dbReference type="InterPro" id="IPR051257">
    <property type="entry name" value="Diverse_CBS-Domain"/>
</dbReference>
<sequence>MRARDIMTSPAITVIPQVPVRGAAALLVSHGFTALPVVDDDRRLIGIVTEADLLRNGYVEETRGVAVGDVMTSPATAMGGATEASVIARVLVDDRIRCLPIVDGSQVVGVVTRRDLVRALGRTDTSVAAEVQRVLDLYADGSRKWTVEVRDGEAVISADDVDDETERALLALAGPVPGVLSVRIQAGGQR</sequence>
<evidence type="ECO:0000256" key="1">
    <source>
        <dbReference type="ARBA" id="ARBA00023122"/>
    </source>
</evidence>
<proteinExistence type="predicted"/>
<keyword evidence="1 2" id="KW-0129">CBS domain</keyword>
<evidence type="ECO:0000313" key="5">
    <source>
        <dbReference type="Proteomes" id="UP001595690"/>
    </source>
</evidence>
<dbReference type="Gene3D" id="3.10.580.10">
    <property type="entry name" value="CBS-domain"/>
    <property type="match status" value="2"/>
</dbReference>
<dbReference type="PANTHER" id="PTHR43080">
    <property type="entry name" value="CBS DOMAIN-CONTAINING PROTEIN CBSX3, MITOCHONDRIAL"/>
    <property type="match status" value="1"/>
</dbReference>
<dbReference type="InterPro" id="IPR046342">
    <property type="entry name" value="CBS_dom_sf"/>
</dbReference>
<evidence type="ECO:0000259" key="3">
    <source>
        <dbReference type="PROSITE" id="PS51371"/>
    </source>
</evidence>
<feature type="domain" description="CBS" evidence="3">
    <location>
        <begin position="71"/>
        <end position="126"/>
    </location>
</feature>